<evidence type="ECO:0000313" key="4">
    <source>
        <dbReference type="Proteomes" id="UP000823388"/>
    </source>
</evidence>
<feature type="transmembrane region" description="Helical" evidence="2">
    <location>
        <begin position="354"/>
        <end position="376"/>
    </location>
</feature>
<feature type="transmembrane region" description="Helical" evidence="2">
    <location>
        <begin position="433"/>
        <end position="453"/>
    </location>
</feature>
<comment type="caution">
    <text evidence="3">The sequence shown here is derived from an EMBL/GenBank/DDBJ whole genome shotgun (WGS) entry which is preliminary data.</text>
</comment>
<accession>A0A8T0TU80</accession>
<gene>
    <name evidence="3" type="ORF">PVAP13_4KG371500</name>
</gene>
<feature type="transmembrane region" description="Helical" evidence="2">
    <location>
        <begin position="397"/>
        <end position="421"/>
    </location>
</feature>
<evidence type="ECO:0000256" key="1">
    <source>
        <dbReference type="SAM" id="MobiDB-lite"/>
    </source>
</evidence>
<reference evidence="3" key="1">
    <citation type="submission" date="2020-05" db="EMBL/GenBank/DDBJ databases">
        <title>WGS assembly of Panicum virgatum.</title>
        <authorList>
            <person name="Lovell J.T."/>
            <person name="Jenkins J."/>
            <person name="Shu S."/>
            <person name="Juenger T.E."/>
            <person name="Schmutz J."/>
        </authorList>
    </citation>
    <scope>NUCLEOTIDE SEQUENCE</scope>
    <source>
        <strain evidence="3">AP13</strain>
    </source>
</reference>
<feature type="region of interest" description="Disordered" evidence="1">
    <location>
        <begin position="1"/>
        <end position="37"/>
    </location>
</feature>
<feature type="transmembrane region" description="Helical" evidence="2">
    <location>
        <begin position="107"/>
        <end position="126"/>
    </location>
</feature>
<feature type="transmembrane region" description="Helical" evidence="2">
    <location>
        <begin position="254"/>
        <end position="274"/>
    </location>
</feature>
<dbReference type="Proteomes" id="UP000823388">
    <property type="component" value="Chromosome 4K"/>
</dbReference>
<evidence type="ECO:0000313" key="3">
    <source>
        <dbReference type="EMBL" id="KAG2613637.1"/>
    </source>
</evidence>
<feature type="transmembrane region" description="Helical" evidence="2">
    <location>
        <begin position="179"/>
        <end position="198"/>
    </location>
</feature>
<feature type="transmembrane region" description="Helical" evidence="2">
    <location>
        <begin position="465"/>
        <end position="490"/>
    </location>
</feature>
<dbReference type="OrthoDB" id="685578at2759"/>
<feature type="transmembrane region" description="Helical" evidence="2">
    <location>
        <begin position="327"/>
        <end position="348"/>
    </location>
</feature>
<keyword evidence="2" id="KW-1133">Transmembrane helix</keyword>
<keyword evidence="2" id="KW-0472">Membrane</keyword>
<protein>
    <submittedName>
        <fullName evidence="3">Uncharacterized protein</fullName>
    </submittedName>
</protein>
<proteinExistence type="predicted"/>
<feature type="transmembrane region" description="Helical" evidence="2">
    <location>
        <begin position="204"/>
        <end position="225"/>
    </location>
</feature>
<keyword evidence="4" id="KW-1185">Reference proteome</keyword>
<feature type="transmembrane region" description="Helical" evidence="2">
    <location>
        <begin position="286"/>
        <end position="307"/>
    </location>
</feature>
<keyword evidence="2" id="KW-0812">Transmembrane</keyword>
<organism evidence="3 4">
    <name type="scientific">Panicum virgatum</name>
    <name type="common">Blackwell switchgrass</name>
    <dbReference type="NCBI Taxonomy" id="38727"/>
    <lineage>
        <taxon>Eukaryota</taxon>
        <taxon>Viridiplantae</taxon>
        <taxon>Streptophyta</taxon>
        <taxon>Embryophyta</taxon>
        <taxon>Tracheophyta</taxon>
        <taxon>Spermatophyta</taxon>
        <taxon>Magnoliopsida</taxon>
        <taxon>Liliopsida</taxon>
        <taxon>Poales</taxon>
        <taxon>Poaceae</taxon>
        <taxon>PACMAD clade</taxon>
        <taxon>Panicoideae</taxon>
        <taxon>Panicodae</taxon>
        <taxon>Paniceae</taxon>
        <taxon>Panicinae</taxon>
        <taxon>Panicum</taxon>
        <taxon>Panicum sect. Hiantes</taxon>
    </lineage>
</organism>
<sequence length="492" mass="51085">MEEMVGTAAAEDCRVPHLPPPDQLAGAGGEEKGLPPADHRPLVAALQQMDNSHNNSMKGPNIALAAPHPDIEMGTLQPTPPVEDGVSCGSNANTMTKERKLDFDLKVSVLLITLSMIPLTDILFLHGPTAKLNLTLKLSAFIAFTAFASAVCLMFHTFKLMAIVKPEQFLPKSQLRASKILFSIAVGSLFLTCISITYSLLPKAYYLLPLALLPSLLVGGFHFLYGADTDNNGEVVTPARIKALKKELKRATQLTLSLVSMSFSGFIGVLLAIYHKAASLGAAFSYAKVSVYLLLGGGIAGALALLLCRLLSSNGGGDRQSGAWQRAILAAANAAMTAMLVPAVLMIAETILHRLLVGAAFPVVAGAAAWLLIEFCTAEGGGGTETEDGKTAQGSTMYAVAMAVASVSFGAILAIFGGMLGGGVGKEQLKACTFLLASAFVAAVSLGVVVLSGMARPEKTKASTAFAATVLTCCGIGTLVLAALALFYQIGA</sequence>
<dbReference type="EMBL" id="CM029043">
    <property type="protein sequence ID" value="KAG2613637.1"/>
    <property type="molecule type" value="Genomic_DNA"/>
</dbReference>
<feature type="transmembrane region" description="Helical" evidence="2">
    <location>
        <begin position="138"/>
        <end position="158"/>
    </location>
</feature>
<dbReference type="AlphaFoldDB" id="A0A8T0TU80"/>
<name>A0A8T0TU80_PANVG</name>
<evidence type="ECO:0000256" key="2">
    <source>
        <dbReference type="SAM" id="Phobius"/>
    </source>
</evidence>